<dbReference type="EMBL" id="ATIT01000079">
    <property type="protein sequence ID" value="EPI13202.1"/>
    <property type="molecule type" value="Genomic_DNA"/>
</dbReference>
<proteinExistence type="predicted"/>
<evidence type="ECO:0000313" key="1">
    <source>
        <dbReference type="EMBL" id="EPI13202.1"/>
    </source>
</evidence>
<evidence type="ECO:0000313" key="2">
    <source>
        <dbReference type="Proteomes" id="UP000014622"/>
    </source>
</evidence>
<comment type="caution">
    <text evidence="1">The sequence shown here is derived from an EMBL/GenBank/DDBJ whole genome shotgun (WGS) entry which is preliminary data.</text>
</comment>
<name>A0AB73A9R4_ENTFC</name>
<organism evidence="1 2">
    <name type="scientific">Enterococcus faecium SD2A-2</name>
    <dbReference type="NCBI Taxonomy" id="1244154"/>
    <lineage>
        <taxon>Bacteria</taxon>
        <taxon>Bacillati</taxon>
        <taxon>Bacillota</taxon>
        <taxon>Bacilli</taxon>
        <taxon>Lactobacillales</taxon>
        <taxon>Enterococcaceae</taxon>
        <taxon>Enterococcus</taxon>
    </lineage>
</organism>
<dbReference type="AlphaFoldDB" id="A0AB73A9R4"/>
<protein>
    <submittedName>
        <fullName evidence="1">Uncharacterized protein</fullName>
    </submittedName>
</protein>
<accession>A0AB73A9R4</accession>
<reference evidence="1 2" key="1">
    <citation type="submission" date="2013-06" db="EMBL/GenBank/DDBJ databases">
        <authorList>
            <person name="Weinstock G."/>
            <person name="Sodergren E."/>
            <person name="Lobos E.A."/>
            <person name="Fulton L."/>
            <person name="Fulton R."/>
            <person name="Courtney L."/>
            <person name="Fronick C."/>
            <person name="O'Laughlin M."/>
            <person name="Godfrey J."/>
            <person name="Wilson R.M."/>
            <person name="Miner T."/>
            <person name="Farmer C."/>
            <person name="Delehaunty K."/>
            <person name="Cordes M."/>
            <person name="Minx P."/>
            <person name="Tomlinson C."/>
            <person name="Chen J."/>
            <person name="Wollam A."/>
            <person name="Pepin K.H."/>
            <person name="Bhonagiri V."/>
            <person name="Zhang X."/>
            <person name="Warren W."/>
            <person name="Mitreva M."/>
            <person name="Mardis E.R."/>
            <person name="Wilson R.K."/>
        </authorList>
    </citation>
    <scope>NUCLEOTIDE SEQUENCE [LARGE SCALE GENOMIC DNA]</scope>
    <source>
        <strain evidence="1 2">SD2A-2</strain>
    </source>
</reference>
<gene>
    <name evidence="1" type="ORF">D356_01324</name>
</gene>
<sequence length="40" mass="4576">MHKNQLVLLECEILLLLKDGNVCLYKKGNATMKMKKALKT</sequence>
<dbReference type="Proteomes" id="UP000014622">
    <property type="component" value="Unassembled WGS sequence"/>
</dbReference>